<dbReference type="STRING" id="1798377.A2872_01850"/>
<organism evidence="1 2">
    <name type="scientific">Candidatus Gottesmanbacteria bacterium RIFCSPHIGHO2_01_FULL_42_12</name>
    <dbReference type="NCBI Taxonomy" id="1798377"/>
    <lineage>
        <taxon>Bacteria</taxon>
        <taxon>Candidatus Gottesmaniibacteriota</taxon>
    </lineage>
</organism>
<gene>
    <name evidence="1" type="ORF">A2872_01850</name>
</gene>
<protein>
    <submittedName>
        <fullName evidence="1">Uncharacterized protein</fullName>
    </submittedName>
</protein>
<reference evidence="1 2" key="1">
    <citation type="journal article" date="2016" name="Nat. Commun.">
        <title>Thousands of microbial genomes shed light on interconnected biogeochemical processes in an aquifer system.</title>
        <authorList>
            <person name="Anantharaman K."/>
            <person name="Brown C.T."/>
            <person name="Hug L.A."/>
            <person name="Sharon I."/>
            <person name="Castelle C.J."/>
            <person name="Probst A.J."/>
            <person name="Thomas B.C."/>
            <person name="Singh A."/>
            <person name="Wilkins M.J."/>
            <person name="Karaoz U."/>
            <person name="Brodie E.L."/>
            <person name="Williams K.H."/>
            <person name="Hubbard S.S."/>
            <person name="Banfield J.F."/>
        </authorList>
    </citation>
    <scope>NUCLEOTIDE SEQUENCE [LARGE SCALE GENOMIC DNA]</scope>
</reference>
<dbReference type="EMBL" id="MFJG01000003">
    <property type="protein sequence ID" value="OGG07684.1"/>
    <property type="molecule type" value="Genomic_DNA"/>
</dbReference>
<sequence>MGRNPDTEGSMGFGLYAAGALRKQPHNRILRFDPKTIDRLHEVLGPYIQSGLVRRVEISQDTYHLENINVQGEDLTVYVDLKQWETEECRYLNTVIRNVLENDQA</sequence>
<dbReference type="Proteomes" id="UP000178681">
    <property type="component" value="Unassembled WGS sequence"/>
</dbReference>
<comment type="caution">
    <text evidence="1">The sequence shown here is derived from an EMBL/GenBank/DDBJ whole genome shotgun (WGS) entry which is preliminary data.</text>
</comment>
<name>A0A1F5Z5V2_9BACT</name>
<accession>A0A1F5Z5V2</accession>
<evidence type="ECO:0000313" key="2">
    <source>
        <dbReference type="Proteomes" id="UP000178681"/>
    </source>
</evidence>
<dbReference type="AlphaFoldDB" id="A0A1F5Z5V2"/>
<evidence type="ECO:0000313" key="1">
    <source>
        <dbReference type="EMBL" id="OGG07684.1"/>
    </source>
</evidence>
<proteinExistence type="predicted"/>